<evidence type="ECO:0000256" key="8">
    <source>
        <dbReference type="ARBA" id="ARBA00023136"/>
    </source>
</evidence>
<comment type="similarity">
    <text evidence="2">Belongs to the baculoviridae E56 family.</text>
</comment>
<evidence type="ECO:0000256" key="5">
    <source>
        <dbReference type="ARBA" id="ARBA00022879"/>
    </source>
</evidence>
<gene>
    <name evidence="12" type="primary">odv-e56</name>
    <name evidence="12" type="synonym">pif-5</name>
</gene>
<accession>A0A6B7KGK0</accession>
<keyword evidence="6" id="KW-0426">Late protein</keyword>
<dbReference type="GO" id="GO:0055036">
    <property type="term" value="C:virion membrane"/>
    <property type="evidence" value="ECO:0007669"/>
    <property type="project" value="UniProtKB-SubCell"/>
</dbReference>
<proteinExistence type="inferred from homology"/>
<evidence type="ECO:0000256" key="1">
    <source>
        <dbReference type="ARBA" id="ARBA00004182"/>
    </source>
</evidence>
<evidence type="ECO:0000313" key="13">
    <source>
        <dbReference type="Proteomes" id="UP001223634"/>
    </source>
</evidence>
<sequence>MYRALRNVNRTYPSNNPGLFATQNASVINNSPPGFRNVLENPRTIDIGNNQLRPGYNLPNNQMISTAEMNSIMRNNDSAGMRRVFGNNISNNDYNGLTQLRRADNVPDANMHSRQLRRDAVKNNNPSTRTRTEAGIENSLNQNPNLNNHLQGLKNAGAAVLLGAGAYLVFQYASLIQDIREALRRTGGSYHTTGISGGDELHTCLLMHRTCLKPDLVDSNVIVCQNDPLIADSSELNRICQGFDYEEEGTVCRASNPNAYEFSPQYVDISDLSVDQMIHCIEPYDFGDLIADLGLDGLLGENGLFTKSSNKSKSVSDSLLPAILMIGAIILIVVIGYFIFRSLGNRQTVRFQPMPMPMPTAVPMTSVPIQVQ</sequence>
<keyword evidence="4" id="KW-0946">Virion</keyword>
<organism evidence="12 13">
    <name type="scientific">Spodoptera cosmioides nucleopolyhedrovirus</name>
    <dbReference type="NCBI Taxonomy" id="2605774"/>
    <lineage>
        <taxon>Viruses</taxon>
        <taxon>Viruses incertae sedis</taxon>
        <taxon>Naldaviricetes</taxon>
        <taxon>Lefavirales</taxon>
        <taxon>Baculoviridae</taxon>
        <taxon>Alphabaculovirus</taxon>
        <taxon>Alphabaculovirus spocosmioidis</taxon>
    </lineage>
</organism>
<feature type="transmembrane region" description="Helical" evidence="11">
    <location>
        <begin position="319"/>
        <end position="340"/>
    </location>
</feature>
<protein>
    <submittedName>
        <fullName evidence="12">ODV-E56</fullName>
    </submittedName>
</protein>
<feature type="region of interest" description="Disordered" evidence="10">
    <location>
        <begin position="108"/>
        <end position="131"/>
    </location>
</feature>
<reference evidence="12 13" key="1">
    <citation type="submission" date="2019-01" db="EMBL/GenBank/DDBJ databases">
        <title>The Spodoptera cosmioides nucleopolyhedrovirus (SpcoNPV) is a novel virus isolated from the polyphagous black armyworm, Spodoptera cosmioides (Walker) (Lepidoptera: Noctuidae).</title>
        <authorList>
            <person name="Santos E.R."/>
            <person name="Oliveira L.B."/>
            <person name="Silva L.A."/>
            <person name="Sosa-Gomez D.R."/>
            <person name="Ribeiro B.M."/>
            <person name="Ardisson-Araujo D.M.P."/>
        </authorList>
    </citation>
    <scope>NUCLEOTIDE SEQUENCE [LARGE SCALE GENOMIC DNA]</scope>
    <source>
        <strain evidence="12">VPN72</strain>
    </source>
</reference>
<dbReference type="EMBL" id="MK419955">
    <property type="protein sequence ID" value="QEI03417.1"/>
    <property type="molecule type" value="Genomic_DNA"/>
</dbReference>
<evidence type="ECO:0000256" key="4">
    <source>
        <dbReference type="ARBA" id="ARBA00022844"/>
    </source>
</evidence>
<dbReference type="Proteomes" id="UP001223634">
    <property type="component" value="Segment"/>
</dbReference>
<evidence type="ECO:0000313" key="12">
    <source>
        <dbReference type="EMBL" id="QEI03417.1"/>
    </source>
</evidence>
<keyword evidence="9" id="KW-0325">Glycoprotein</keyword>
<keyword evidence="8 11" id="KW-0472">Membrane</keyword>
<keyword evidence="13" id="KW-1185">Reference proteome</keyword>
<name>A0A6B7KGK0_9ABAC</name>
<evidence type="ECO:0000256" key="7">
    <source>
        <dbReference type="ARBA" id="ARBA00022989"/>
    </source>
</evidence>
<keyword evidence="5" id="KW-0261">Viral envelope protein</keyword>
<evidence type="ECO:0000256" key="10">
    <source>
        <dbReference type="SAM" id="MobiDB-lite"/>
    </source>
</evidence>
<evidence type="ECO:0000256" key="3">
    <source>
        <dbReference type="ARBA" id="ARBA00022692"/>
    </source>
</evidence>
<keyword evidence="3 11" id="KW-0812">Transmembrane</keyword>
<evidence type="ECO:0000256" key="2">
    <source>
        <dbReference type="ARBA" id="ARBA00008534"/>
    </source>
</evidence>
<dbReference type="InterPro" id="IPR006733">
    <property type="entry name" value="Baculo_ODV-E56"/>
</dbReference>
<dbReference type="Pfam" id="PF04639">
    <property type="entry name" value="Baculo_E56"/>
    <property type="match status" value="1"/>
</dbReference>
<evidence type="ECO:0000256" key="11">
    <source>
        <dbReference type="SAM" id="Phobius"/>
    </source>
</evidence>
<comment type="subcellular location">
    <subcellularLocation>
        <location evidence="1">Virion membrane</location>
    </subcellularLocation>
</comment>
<evidence type="ECO:0000256" key="6">
    <source>
        <dbReference type="ARBA" id="ARBA00022921"/>
    </source>
</evidence>
<keyword evidence="7 11" id="KW-1133">Transmembrane helix</keyword>
<dbReference type="GO" id="GO:0019031">
    <property type="term" value="C:viral envelope"/>
    <property type="evidence" value="ECO:0007669"/>
    <property type="project" value="UniProtKB-KW"/>
</dbReference>
<evidence type="ECO:0000256" key="9">
    <source>
        <dbReference type="ARBA" id="ARBA00023180"/>
    </source>
</evidence>